<comment type="caution">
    <text evidence="1">The sequence shown here is derived from an EMBL/GenBank/DDBJ whole genome shotgun (WGS) entry which is preliminary data.</text>
</comment>
<evidence type="ECO:0000313" key="1">
    <source>
        <dbReference type="EMBL" id="GHE45537.1"/>
    </source>
</evidence>
<name>A0A918ZCF5_9ACTN</name>
<organism evidence="1 2">
    <name type="scientific">Streptomyces capitiformicae</name>
    <dbReference type="NCBI Taxonomy" id="2014920"/>
    <lineage>
        <taxon>Bacteria</taxon>
        <taxon>Bacillati</taxon>
        <taxon>Actinomycetota</taxon>
        <taxon>Actinomycetes</taxon>
        <taxon>Kitasatosporales</taxon>
        <taxon>Streptomycetaceae</taxon>
        <taxon>Streptomyces</taxon>
    </lineage>
</organism>
<dbReference type="Proteomes" id="UP000603227">
    <property type="component" value="Unassembled WGS sequence"/>
</dbReference>
<sequence length="131" mass="14531">MIGVHFDAVRIEDGRGQLVARGLVDAAGGDAGPIVYEMTGGRWVYFLLRPGSVHRHDWPLGVHRFGMTHFRTTTFVGVPALEGNTWPLRWWSKPTRETPYVAPELLLDAIIDVQNVQEPSATTSPAPGRTR</sequence>
<proteinExistence type="predicted"/>
<gene>
    <name evidence="1" type="ORF">GCM10017771_65980</name>
</gene>
<dbReference type="EMBL" id="BNAT01000029">
    <property type="protein sequence ID" value="GHE45537.1"/>
    <property type="molecule type" value="Genomic_DNA"/>
</dbReference>
<reference evidence="1" key="1">
    <citation type="journal article" date="2014" name="Int. J. Syst. Evol. Microbiol.">
        <title>Complete genome sequence of Corynebacterium casei LMG S-19264T (=DSM 44701T), isolated from a smear-ripened cheese.</title>
        <authorList>
            <consortium name="US DOE Joint Genome Institute (JGI-PGF)"/>
            <person name="Walter F."/>
            <person name="Albersmeier A."/>
            <person name="Kalinowski J."/>
            <person name="Ruckert C."/>
        </authorList>
    </citation>
    <scope>NUCLEOTIDE SEQUENCE</scope>
    <source>
        <strain evidence="1">CGMCC 4.7403</strain>
    </source>
</reference>
<dbReference type="AlphaFoldDB" id="A0A918ZCF5"/>
<protein>
    <submittedName>
        <fullName evidence="1">Uncharacterized protein</fullName>
    </submittedName>
</protein>
<evidence type="ECO:0000313" key="2">
    <source>
        <dbReference type="Proteomes" id="UP000603227"/>
    </source>
</evidence>
<reference evidence="1" key="2">
    <citation type="submission" date="2020-09" db="EMBL/GenBank/DDBJ databases">
        <authorList>
            <person name="Sun Q."/>
            <person name="Zhou Y."/>
        </authorList>
    </citation>
    <scope>NUCLEOTIDE SEQUENCE</scope>
    <source>
        <strain evidence="1">CGMCC 4.7403</strain>
    </source>
</reference>
<keyword evidence="2" id="KW-1185">Reference proteome</keyword>
<accession>A0A918ZCF5</accession>